<gene>
    <name evidence="5" type="ORF">CP977_11740</name>
    <name evidence="4" type="ORF">GCM10010497_44780</name>
</gene>
<keyword evidence="6" id="KW-1185">Reference proteome</keyword>
<organism evidence="4 7">
    <name type="scientific">Streptomyces cinereoruber</name>
    <dbReference type="NCBI Taxonomy" id="67260"/>
    <lineage>
        <taxon>Bacteria</taxon>
        <taxon>Bacillati</taxon>
        <taxon>Actinomycetota</taxon>
        <taxon>Actinomycetes</taxon>
        <taxon>Kitasatosporales</taxon>
        <taxon>Streptomycetaceae</taxon>
        <taxon>Streptomyces</taxon>
    </lineage>
</organism>
<feature type="transmembrane region" description="Helical" evidence="2">
    <location>
        <begin position="75"/>
        <end position="95"/>
    </location>
</feature>
<name>A0AAV4KLD5_9ACTN</name>
<reference evidence="4 7" key="1">
    <citation type="journal article" date="2014" name="Int. J. Syst. Evol. Microbiol.">
        <title>Complete genome sequence of Corynebacterium casei LMG S-19264T (=DSM 44701T), isolated from a smear-ripened cheese.</title>
        <authorList>
            <consortium name="US DOE Joint Genome Institute (JGI-PGF)"/>
            <person name="Walter F."/>
            <person name="Albersmeier A."/>
            <person name="Kalinowski J."/>
            <person name="Ruckert C."/>
        </authorList>
    </citation>
    <scope>NUCLEOTIDE SEQUENCE [LARGE SCALE GENOMIC DNA]</scope>
    <source>
        <strain evidence="4 7">JCM 4205</strain>
    </source>
</reference>
<feature type="transmembrane region" description="Helical" evidence="2">
    <location>
        <begin position="259"/>
        <end position="284"/>
    </location>
</feature>
<dbReference type="RefSeq" id="WP_152370055.1">
    <property type="nucleotide sequence ID" value="NZ_BMSJ01000008.1"/>
</dbReference>
<dbReference type="Pfam" id="PF01757">
    <property type="entry name" value="Acyl_transf_3"/>
    <property type="match status" value="1"/>
</dbReference>
<feature type="transmembrane region" description="Helical" evidence="2">
    <location>
        <begin position="167"/>
        <end position="185"/>
    </location>
</feature>
<evidence type="ECO:0000259" key="3">
    <source>
        <dbReference type="Pfam" id="PF01757"/>
    </source>
</evidence>
<feature type="transmembrane region" description="Helical" evidence="2">
    <location>
        <begin position="138"/>
        <end position="155"/>
    </location>
</feature>
<feature type="transmembrane region" description="Helical" evidence="2">
    <location>
        <begin position="330"/>
        <end position="347"/>
    </location>
</feature>
<evidence type="ECO:0000256" key="1">
    <source>
        <dbReference type="SAM" id="MobiDB-lite"/>
    </source>
</evidence>
<evidence type="ECO:0000313" key="6">
    <source>
        <dbReference type="Proteomes" id="UP000326029"/>
    </source>
</evidence>
<evidence type="ECO:0000313" key="7">
    <source>
        <dbReference type="Proteomes" id="UP000642014"/>
    </source>
</evidence>
<proteinExistence type="predicted"/>
<evidence type="ECO:0000313" key="5">
    <source>
        <dbReference type="EMBL" id="QEV32765.1"/>
    </source>
</evidence>
<dbReference type="InterPro" id="IPR002656">
    <property type="entry name" value="Acyl_transf_3_dom"/>
</dbReference>
<dbReference type="AlphaFoldDB" id="A0AAV4KLD5"/>
<dbReference type="EMBL" id="CP023693">
    <property type="protein sequence ID" value="QEV32765.1"/>
    <property type="molecule type" value="Genomic_DNA"/>
</dbReference>
<dbReference type="PANTHER" id="PTHR37312">
    <property type="entry name" value="MEMBRANE-BOUND ACYLTRANSFERASE YKRP-RELATED"/>
    <property type="match status" value="1"/>
</dbReference>
<dbReference type="PANTHER" id="PTHR37312:SF1">
    <property type="entry name" value="MEMBRANE-BOUND ACYLTRANSFERASE YKRP-RELATED"/>
    <property type="match status" value="1"/>
</dbReference>
<reference evidence="4" key="3">
    <citation type="submission" date="2023-08" db="EMBL/GenBank/DDBJ databases">
        <authorList>
            <person name="Sun Q."/>
            <person name="Ohkuma M."/>
        </authorList>
    </citation>
    <scope>NUCLEOTIDE SEQUENCE</scope>
    <source>
        <strain evidence="4">JCM 4205</strain>
    </source>
</reference>
<feature type="domain" description="Acyltransferase 3" evidence="3">
    <location>
        <begin position="43"/>
        <end position="346"/>
    </location>
</feature>
<dbReference type="EMBL" id="BMSJ01000008">
    <property type="protein sequence ID" value="GGR36856.1"/>
    <property type="molecule type" value="Genomic_DNA"/>
</dbReference>
<feature type="transmembrane region" description="Helical" evidence="2">
    <location>
        <begin position="291"/>
        <end position="310"/>
    </location>
</feature>
<feature type="transmembrane region" description="Helical" evidence="2">
    <location>
        <begin position="107"/>
        <end position="126"/>
    </location>
</feature>
<accession>A0AAV4KLD5</accession>
<dbReference type="InterPro" id="IPR052734">
    <property type="entry name" value="Nod_factor_acetyltransferase"/>
</dbReference>
<sequence>MSSATHHIVSAPPSGHGEAERAPTAPATASRSGAGHEPAGRDPYFDNAKYLAILLVVMGHTWPTVIAGSQATRGLYMLVYTFHMPVFILISGYLSRSFTGRPDQLKRLLTGVAVPYLLFEAAYTLFTRWGTGSFRPFSLLHPTYLMWFLIALFVWRLTTPFWRVVRWPVATSLVIAGLATVTPSIGAALDLTRVLQLLPYFVIGLSMKPEHFALLRRRPVRIASAVVLVAAVPFFYWQAPTFYLNWFYRSRSVQELGAGVGWGMFLVAVLLVGTLVLSAAFLSLVPGTRRWFTVLGAGTICGYVLHGFLIRGAEYLDVFKDHPWLTTDPGRVVVTLVALVTMTLLCTPPVRKALKWVTEPEMAWAFRKDAAAKSS</sequence>
<feature type="region of interest" description="Disordered" evidence="1">
    <location>
        <begin position="1"/>
        <end position="40"/>
    </location>
</feature>
<dbReference type="Proteomes" id="UP000326029">
    <property type="component" value="Chromosome"/>
</dbReference>
<keyword evidence="2" id="KW-1133">Transmembrane helix</keyword>
<evidence type="ECO:0000313" key="4">
    <source>
        <dbReference type="EMBL" id="GGR36856.1"/>
    </source>
</evidence>
<keyword evidence="2" id="KW-0472">Membrane</keyword>
<reference evidence="5 6" key="2">
    <citation type="submission" date="2017-09" db="EMBL/GenBank/DDBJ databases">
        <authorList>
            <person name="Lee N."/>
            <person name="Cho B.-K."/>
        </authorList>
    </citation>
    <scope>NUCLEOTIDE SEQUENCE [LARGE SCALE GENOMIC DNA]</scope>
    <source>
        <strain evidence="5 6">ATCC 19740</strain>
    </source>
</reference>
<evidence type="ECO:0000256" key="2">
    <source>
        <dbReference type="SAM" id="Phobius"/>
    </source>
</evidence>
<feature type="compositionally biased region" description="Low complexity" evidence="1">
    <location>
        <begin position="22"/>
        <end position="33"/>
    </location>
</feature>
<protein>
    <submittedName>
        <fullName evidence="4">Membrane protein</fullName>
    </submittedName>
</protein>
<keyword evidence="2" id="KW-0812">Transmembrane</keyword>
<dbReference type="GeneID" id="95454443"/>
<feature type="transmembrane region" description="Helical" evidence="2">
    <location>
        <begin position="50"/>
        <end position="69"/>
    </location>
</feature>
<dbReference type="Proteomes" id="UP000642014">
    <property type="component" value="Unassembled WGS sequence"/>
</dbReference>
<feature type="transmembrane region" description="Helical" evidence="2">
    <location>
        <begin position="219"/>
        <end position="239"/>
    </location>
</feature>
<dbReference type="GO" id="GO:0016747">
    <property type="term" value="F:acyltransferase activity, transferring groups other than amino-acyl groups"/>
    <property type="evidence" value="ECO:0007669"/>
    <property type="project" value="InterPro"/>
</dbReference>